<accession>A0ABV8JI07</accession>
<evidence type="ECO:0000256" key="1">
    <source>
        <dbReference type="SAM" id="Phobius"/>
    </source>
</evidence>
<evidence type="ECO:0000313" key="3">
    <source>
        <dbReference type="Proteomes" id="UP001595814"/>
    </source>
</evidence>
<keyword evidence="1" id="KW-1133">Transmembrane helix</keyword>
<protein>
    <recommendedName>
        <fullName evidence="4">DUF4181 domain-containing protein</fullName>
    </recommendedName>
</protein>
<name>A0ABV8JI07_9FLAO</name>
<comment type="caution">
    <text evidence="2">The sequence shown here is derived from an EMBL/GenBank/DDBJ whole genome shotgun (WGS) entry which is preliminary data.</text>
</comment>
<feature type="transmembrane region" description="Helical" evidence="1">
    <location>
        <begin position="47"/>
        <end position="66"/>
    </location>
</feature>
<evidence type="ECO:0000313" key="2">
    <source>
        <dbReference type="EMBL" id="MFC4094423.1"/>
    </source>
</evidence>
<keyword evidence="1" id="KW-0472">Membrane</keyword>
<reference evidence="3" key="1">
    <citation type="journal article" date="2019" name="Int. J. Syst. Evol. Microbiol.">
        <title>The Global Catalogue of Microorganisms (GCM) 10K type strain sequencing project: providing services to taxonomists for standard genome sequencing and annotation.</title>
        <authorList>
            <consortium name="The Broad Institute Genomics Platform"/>
            <consortium name="The Broad Institute Genome Sequencing Center for Infectious Disease"/>
            <person name="Wu L."/>
            <person name="Ma J."/>
        </authorList>
    </citation>
    <scope>NUCLEOTIDE SEQUENCE [LARGE SCALE GENOMIC DNA]</scope>
    <source>
        <strain evidence="3">CECT 7477</strain>
    </source>
</reference>
<evidence type="ECO:0008006" key="4">
    <source>
        <dbReference type="Google" id="ProtNLM"/>
    </source>
</evidence>
<organism evidence="2 3">
    <name type="scientific">Euzebyella saccharophila</name>
    <dbReference type="NCBI Taxonomy" id="679664"/>
    <lineage>
        <taxon>Bacteria</taxon>
        <taxon>Pseudomonadati</taxon>
        <taxon>Bacteroidota</taxon>
        <taxon>Flavobacteriia</taxon>
        <taxon>Flavobacteriales</taxon>
        <taxon>Flavobacteriaceae</taxon>
        <taxon>Euzebyella</taxon>
    </lineage>
</organism>
<dbReference type="RefSeq" id="WP_192462650.1">
    <property type="nucleotide sequence ID" value="NZ_JACYFJ010000004.1"/>
</dbReference>
<dbReference type="EMBL" id="JBHSAW010000001">
    <property type="protein sequence ID" value="MFC4094423.1"/>
    <property type="molecule type" value="Genomic_DNA"/>
</dbReference>
<keyword evidence="3" id="KW-1185">Reference proteome</keyword>
<sequence length="74" mass="8622">MENYWKIALVACIFLVSLFSVRKLTIGRYKKEFGPKRRTLWGQRTFYWEGLIGLSTGVTFLILLLLKSGTMLTF</sequence>
<keyword evidence="1" id="KW-0812">Transmembrane</keyword>
<gene>
    <name evidence="2" type="ORF">ACFOUT_00955</name>
</gene>
<proteinExistence type="predicted"/>
<dbReference type="Proteomes" id="UP001595814">
    <property type="component" value="Unassembled WGS sequence"/>
</dbReference>